<reference evidence="2" key="1">
    <citation type="submission" date="2016-10" db="EMBL/GenBank/DDBJ databases">
        <authorList>
            <person name="Varghese N."/>
            <person name="Submissions S."/>
        </authorList>
    </citation>
    <scope>NUCLEOTIDE SEQUENCE [LARGE SCALE GENOMIC DNA]</scope>
    <source>
        <strain evidence="2">CGMCC 1.3703</strain>
    </source>
</reference>
<dbReference type="Gene3D" id="1.10.30.50">
    <property type="match status" value="1"/>
</dbReference>
<dbReference type="AlphaFoldDB" id="A0A1H0MIH6"/>
<protein>
    <recommendedName>
        <fullName evidence="3">HNH endonuclease</fullName>
    </recommendedName>
</protein>
<dbReference type="RefSeq" id="WP_089652317.1">
    <property type="nucleotide sequence ID" value="NZ_FNIZ01000008.1"/>
</dbReference>
<proteinExistence type="predicted"/>
<dbReference type="OrthoDB" id="2662325at2"/>
<evidence type="ECO:0008006" key="3">
    <source>
        <dbReference type="Google" id="ProtNLM"/>
    </source>
</evidence>
<gene>
    <name evidence="1" type="ORF">SAMN05421677_10848</name>
</gene>
<dbReference type="InterPro" id="IPR003615">
    <property type="entry name" value="HNH_nuc"/>
</dbReference>
<sequence>MIHPYSKEQQLLADRLPSKAKRSEFTTKQRKEVKRIYGDYCQICMNPHTQIHHRKFRSGSGRNNPRNGAPLCHECHAFVHAHHETAEDLRTEAADHFGPYYYYDKYDCFFEALIDEPTDKAFEDFMELEERKAHENLRKRNGGAGL</sequence>
<name>A0A1H0MIH6_HALAD</name>
<evidence type="ECO:0000313" key="2">
    <source>
        <dbReference type="Proteomes" id="UP000198860"/>
    </source>
</evidence>
<dbReference type="EMBL" id="FNIZ01000008">
    <property type="protein sequence ID" value="SDO80187.1"/>
    <property type="molecule type" value="Genomic_DNA"/>
</dbReference>
<accession>A0A1H0MIH6</accession>
<dbReference type="Proteomes" id="UP000198860">
    <property type="component" value="Unassembled WGS sequence"/>
</dbReference>
<dbReference type="CDD" id="cd00085">
    <property type="entry name" value="HNHc"/>
    <property type="match status" value="1"/>
</dbReference>
<organism evidence="1 2">
    <name type="scientific">Halobacillus aidingensis</name>
    <dbReference type="NCBI Taxonomy" id="240303"/>
    <lineage>
        <taxon>Bacteria</taxon>
        <taxon>Bacillati</taxon>
        <taxon>Bacillota</taxon>
        <taxon>Bacilli</taxon>
        <taxon>Bacillales</taxon>
        <taxon>Bacillaceae</taxon>
        <taxon>Halobacillus</taxon>
    </lineage>
</organism>
<keyword evidence="2" id="KW-1185">Reference proteome</keyword>
<evidence type="ECO:0000313" key="1">
    <source>
        <dbReference type="EMBL" id="SDO80187.1"/>
    </source>
</evidence>
<dbReference type="STRING" id="240303.SAMN05421677_10848"/>